<dbReference type="AlphaFoldDB" id="A0A6G0WB33"/>
<dbReference type="Gene3D" id="3.80.10.10">
    <property type="entry name" value="Ribonuclease Inhibitor"/>
    <property type="match status" value="2"/>
</dbReference>
<evidence type="ECO:0000313" key="1">
    <source>
        <dbReference type="EMBL" id="KAF0723438.1"/>
    </source>
</evidence>
<dbReference type="PANTHER" id="PTHR45690:SF4">
    <property type="entry name" value="NACHT, LRR AND PYD DOMAINS-CONTAINING PROTEIN 10"/>
    <property type="match status" value="1"/>
</dbReference>
<dbReference type="PANTHER" id="PTHR45690">
    <property type="entry name" value="NACHT, LRR AND PYD DOMAINS-CONTAINING PROTEIN 12"/>
    <property type="match status" value="1"/>
</dbReference>
<dbReference type="EMBL" id="VJMJ01000307">
    <property type="protein sequence ID" value="KAF0723438.1"/>
    <property type="molecule type" value="Genomic_DNA"/>
</dbReference>
<comment type="caution">
    <text evidence="1">The sequence shown here is derived from an EMBL/GenBank/DDBJ whole genome shotgun (WGS) entry which is preliminary data.</text>
</comment>
<proteinExistence type="predicted"/>
<name>A0A6G0WB33_9STRA</name>
<sequence>MINIAFAIPDAKDLFGFLEALYPYGILGPLEHLYRLSLTQKHSDLWPSLRLDASTPKERNVASYAAIARYYPKVVVQDIMDVQWLKTLNVRQMEWITEELWQGGDEWITLPITHFTWQSYIDVPNSWSSCLPQLNCLKALKVYTRHQEIFHDVCALAAKSDTLIHLEVNYGFEPITETALRNLIEWFRRQPVQVFGYTGVGWKGLNDVALKQELFKAMFNCPTLDKLMLHRCYLLDMDVSRNLQEYTFSMKTLELHDCSVKGSFLEKMISRLKNSKALHLSLHGYHLMDMRDQGIQHLLRSLPRMPIKHLALSDDRIGSPVLNNLVPFLEHCPVETLMFRAVGFTKAVVAKFVKAIQNNQTIYELDLGRSWLTIDELRLVIESFTHPSRLVKTKRIKVHPSKHWVESGSWDDFKKLTTERVGEFVEVQVVEDYS</sequence>
<dbReference type="SUPFAM" id="SSF52047">
    <property type="entry name" value="RNI-like"/>
    <property type="match status" value="1"/>
</dbReference>
<dbReference type="InterPro" id="IPR050637">
    <property type="entry name" value="NLRP_innate_immun_reg"/>
</dbReference>
<dbReference type="Proteomes" id="UP000481153">
    <property type="component" value="Unassembled WGS sequence"/>
</dbReference>
<organism evidence="1 2">
    <name type="scientific">Aphanomyces euteiches</name>
    <dbReference type="NCBI Taxonomy" id="100861"/>
    <lineage>
        <taxon>Eukaryota</taxon>
        <taxon>Sar</taxon>
        <taxon>Stramenopiles</taxon>
        <taxon>Oomycota</taxon>
        <taxon>Saprolegniomycetes</taxon>
        <taxon>Saprolegniales</taxon>
        <taxon>Verrucalvaceae</taxon>
        <taxon>Aphanomyces</taxon>
    </lineage>
</organism>
<accession>A0A6G0WB33</accession>
<dbReference type="VEuPathDB" id="FungiDB:AeMF1_006870"/>
<protein>
    <submittedName>
        <fullName evidence="1">Uncharacterized protein</fullName>
    </submittedName>
</protein>
<keyword evidence="2" id="KW-1185">Reference proteome</keyword>
<evidence type="ECO:0000313" key="2">
    <source>
        <dbReference type="Proteomes" id="UP000481153"/>
    </source>
</evidence>
<gene>
    <name evidence="1" type="ORF">Ae201684_017668</name>
</gene>
<dbReference type="InterPro" id="IPR032675">
    <property type="entry name" value="LRR_dom_sf"/>
</dbReference>
<reference evidence="1 2" key="1">
    <citation type="submission" date="2019-07" db="EMBL/GenBank/DDBJ databases">
        <title>Genomics analysis of Aphanomyces spp. identifies a new class of oomycete effector associated with host adaptation.</title>
        <authorList>
            <person name="Gaulin E."/>
        </authorList>
    </citation>
    <scope>NUCLEOTIDE SEQUENCE [LARGE SCALE GENOMIC DNA]</scope>
    <source>
        <strain evidence="1 2">ATCC 201684</strain>
    </source>
</reference>
<dbReference type="GO" id="GO:0005737">
    <property type="term" value="C:cytoplasm"/>
    <property type="evidence" value="ECO:0007669"/>
    <property type="project" value="TreeGrafter"/>
</dbReference>